<evidence type="ECO:0000313" key="6">
    <source>
        <dbReference type="Proteomes" id="UP001161390"/>
    </source>
</evidence>
<accession>A0ABQ5V027</accession>
<dbReference type="RefSeq" id="WP_284371911.1">
    <property type="nucleotide sequence ID" value="NZ_BSNJ01000004.1"/>
</dbReference>
<evidence type="ECO:0000256" key="1">
    <source>
        <dbReference type="ARBA" id="ARBA00006484"/>
    </source>
</evidence>
<dbReference type="PIRSF" id="PIRSF000126">
    <property type="entry name" value="11-beta-HSD1"/>
    <property type="match status" value="1"/>
</dbReference>
<dbReference type="CDD" id="cd05233">
    <property type="entry name" value="SDR_c"/>
    <property type="match status" value="1"/>
</dbReference>
<dbReference type="InterPro" id="IPR002347">
    <property type="entry name" value="SDR_fam"/>
</dbReference>
<evidence type="ECO:0000313" key="5">
    <source>
        <dbReference type="EMBL" id="GLQ20898.1"/>
    </source>
</evidence>
<dbReference type="InterPro" id="IPR057326">
    <property type="entry name" value="KR_dom"/>
</dbReference>
<organism evidence="5 6">
    <name type="scientific">Algimonas porphyrae</name>
    <dbReference type="NCBI Taxonomy" id="1128113"/>
    <lineage>
        <taxon>Bacteria</taxon>
        <taxon>Pseudomonadati</taxon>
        <taxon>Pseudomonadota</taxon>
        <taxon>Alphaproteobacteria</taxon>
        <taxon>Maricaulales</taxon>
        <taxon>Robiginitomaculaceae</taxon>
        <taxon>Algimonas</taxon>
    </lineage>
</organism>
<dbReference type="PRINTS" id="PR00080">
    <property type="entry name" value="SDRFAMILY"/>
</dbReference>
<dbReference type="PANTHER" id="PTHR44196">
    <property type="entry name" value="DEHYDROGENASE/REDUCTASE SDR FAMILY MEMBER 7B"/>
    <property type="match status" value="1"/>
</dbReference>
<gene>
    <name evidence="5" type="primary">hetN</name>
    <name evidence="5" type="ORF">GCM10007854_18530</name>
</gene>
<reference evidence="5" key="1">
    <citation type="journal article" date="2014" name="Int. J. Syst. Evol. Microbiol.">
        <title>Complete genome of a new Firmicutes species belonging to the dominant human colonic microbiota ('Ruminococcus bicirculans') reveals two chromosomes and a selective capacity to utilize plant glucans.</title>
        <authorList>
            <consortium name="NISC Comparative Sequencing Program"/>
            <person name="Wegmann U."/>
            <person name="Louis P."/>
            <person name="Goesmann A."/>
            <person name="Henrissat B."/>
            <person name="Duncan S.H."/>
            <person name="Flint H.J."/>
        </authorList>
    </citation>
    <scope>NUCLEOTIDE SEQUENCE</scope>
    <source>
        <strain evidence="5">NBRC 108216</strain>
    </source>
</reference>
<comment type="caution">
    <text evidence="5">The sequence shown here is derived from an EMBL/GenBank/DDBJ whole genome shotgun (WGS) entry which is preliminary data.</text>
</comment>
<feature type="domain" description="Ketoreductase" evidence="4">
    <location>
        <begin position="8"/>
        <end position="195"/>
    </location>
</feature>
<proteinExistence type="inferred from homology"/>
<dbReference type="SUPFAM" id="SSF51735">
    <property type="entry name" value="NAD(P)-binding Rossmann-fold domains"/>
    <property type="match status" value="1"/>
</dbReference>
<dbReference type="SMART" id="SM00822">
    <property type="entry name" value="PKS_KR"/>
    <property type="match status" value="1"/>
</dbReference>
<name>A0ABQ5V027_9PROT</name>
<dbReference type="EMBL" id="BSNJ01000004">
    <property type="protein sequence ID" value="GLQ20898.1"/>
    <property type="molecule type" value="Genomic_DNA"/>
</dbReference>
<evidence type="ECO:0000259" key="4">
    <source>
        <dbReference type="SMART" id="SM00822"/>
    </source>
</evidence>
<comment type="similarity">
    <text evidence="1 3">Belongs to the short-chain dehydrogenases/reductases (SDR) family.</text>
</comment>
<dbReference type="Pfam" id="PF00106">
    <property type="entry name" value="adh_short"/>
    <property type="match status" value="1"/>
</dbReference>
<reference evidence="5" key="2">
    <citation type="submission" date="2023-01" db="EMBL/GenBank/DDBJ databases">
        <title>Draft genome sequence of Algimonas porphyrae strain NBRC 108216.</title>
        <authorList>
            <person name="Sun Q."/>
            <person name="Mori K."/>
        </authorList>
    </citation>
    <scope>NUCLEOTIDE SEQUENCE</scope>
    <source>
        <strain evidence="5">NBRC 108216</strain>
    </source>
</reference>
<sequence length="273" mass="29403">MADPHAGRTMLITGASAGIGAALAREYASRGWNLILTARRTDRLEALKTEIEAGHDVSVDHVSADLMADGAVDEILADIAAKGLVIDGLINNAGYGHPGMFLDSSWEEHDLFNRLMVGVVVEATRKVLPGMVERGFGRTMHVASLAGHMPGSRGHTLYAAVKAYLVKFAQSLNLELDGTGVHVSALCPGFTITEFHDVNGTREGINQLPDYMKMSAEDCARLGADALEDNVDVFIPGKVNRTIARLGRFLPQSRVKKMMAERSAKFRNSGDDA</sequence>
<dbReference type="Gene3D" id="3.40.50.720">
    <property type="entry name" value="NAD(P)-binding Rossmann-like Domain"/>
    <property type="match status" value="1"/>
</dbReference>
<keyword evidence="6" id="KW-1185">Reference proteome</keyword>
<dbReference type="PRINTS" id="PR00081">
    <property type="entry name" value="GDHRDH"/>
</dbReference>
<keyword evidence="2" id="KW-0560">Oxidoreductase</keyword>
<evidence type="ECO:0000256" key="2">
    <source>
        <dbReference type="ARBA" id="ARBA00023002"/>
    </source>
</evidence>
<dbReference type="PANTHER" id="PTHR44196:SF2">
    <property type="entry name" value="SHORT-CHAIN DEHYDROGENASE-RELATED"/>
    <property type="match status" value="1"/>
</dbReference>
<dbReference type="Proteomes" id="UP001161390">
    <property type="component" value="Unassembled WGS sequence"/>
</dbReference>
<dbReference type="InterPro" id="IPR036291">
    <property type="entry name" value="NAD(P)-bd_dom_sf"/>
</dbReference>
<protein>
    <submittedName>
        <fullName evidence="5">Dehydrogenase</fullName>
    </submittedName>
</protein>
<evidence type="ECO:0000256" key="3">
    <source>
        <dbReference type="RuleBase" id="RU000363"/>
    </source>
</evidence>